<dbReference type="InterPro" id="IPR036514">
    <property type="entry name" value="SGNH_hydro_sf"/>
</dbReference>
<proteinExistence type="predicted"/>
<name>A0ABP0SUD7_9DINO</name>
<gene>
    <name evidence="2" type="ORF">CCMP2556_LOCUS53745</name>
</gene>
<dbReference type="Proteomes" id="UP001642484">
    <property type="component" value="Unassembled WGS sequence"/>
</dbReference>
<accession>A0ABP0SUD7</accession>
<keyword evidence="3" id="KW-1185">Reference proteome</keyword>
<sequence length="378" mass="40546">MKDIELACFLQHFFEAGMGTDIGDVHAAASGTSIPTRCGSLVFVGNSHTYQPKELGGVPGAFARLAASCGHSVSAESVTQGGANLSDLWEEFESYMQRRGTEGVAFDTVVLQVGKGSAEERFIIGEVLRHRYCPLLLSLASNPQVVLYQTWIPGQTRRHMNTQMCAQSSAVRARVLSTAWPEPTEGEELTATLEEYRSVMLAAGMTEVVLARAGHAFLHLKADNRIYPALWKDDMGHGSALAGVLVAAVLALALKLTKGERLGRILEALLPSAWRTASPGFAGAAEFGQKAWREDGKGAPAAVMNLLNDPEEDLPISKYPPGMRTERRDLPFEFGDVLAAAAAGPLEISMAADLPRAGQGGYAAATSPAPKARRWQKR</sequence>
<evidence type="ECO:0000313" key="3">
    <source>
        <dbReference type="Proteomes" id="UP001642484"/>
    </source>
</evidence>
<reference evidence="2 3" key="1">
    <citation type="submission" date="2024-02" db="EMBL/GenBank/DDBJ databases">
        <authorList>
            <person name="Chen Y."/>
            <person name="Shah S."/>
            <person name="Dougan E. K."/>
            <person name="Thang M."/>
            <person name="Chan C."/>
        </authorList>
    </citation>
    <scope>NUCLEOTIDE SEQUENCE [LARGE SCALE GENOMIC DNA]</scope>
</reference>
<evidence type="ECO:0008006" key="4">
    <source>
        <dbReference type="Google" id="ProtNLM"/>
    </source>
</evidence>
<evidence type="ECO:0000256" key="1">
    <source>
        <dbReference type="SAM" id="MobiDB-lite"/>
    </source>
</evidence>
<comment type="caution">
    <text evidence="2">The sequence shown here is derived from an EMBL/GenBank/DDBJ whole genome shotgun (WGS) entry which is preliminary data.</text>
</comment>
<dbReference type="EMBL" id="CAXAMN010028306">
    <property type="protein sequence ID" value="CAK9116049.1"/>
    <property type="molecule type" value="Genomic_DNA"/>
</dbReference>
<feature type="region of interest" description="Disordered" evidence="1">
    <location>
        <begin position="357"/>
        <end position="378"/>
    </location>
</feature>
<evidence type="ECO:0000313" key="2">
    <source>
        <dbReference type="EMBL" id="CAK9116049.1"/>
    </source>
</evidence>
<dbReference type="Gene3D" id="3.40.50.1110">
    <property type="entry name" value="SGNH hydrolase"/>
    <property type="match status" value="1"/>
</dbReference>
<organism evidence="2 3">
    <name type="scientific">Durusdinium trenchii</name>
    <dbReference type="NCBI Taxonomy" id="1381693"/>
    <lineage>
        <taxon>Eukaryota</taxon>
        <taxon>Sar</taxon>
        <taxon>Alveolata</taxon>
        <taxon>Dinophyceae</taxon>
        <taxon>Suessiales</taxon>
        <taxon>Symbiodiniaceae</taxon>
        <taxon>Durusdinium</taxon>
    </lineage>
</organism>
<protein>
    <recommendedName>
        <fullName evidence="4">Subtilisin</fullName>
    </recommendedName>
</protein>